<dbReference type="PANTHER" id="PTHR21137:SF35">
    <property type="entry name" value="ODORANT RECEPTOR 19A-RELATED"/>
    <property type="match status" value="1"/>
</dbReference>
<evidence type="ECO:0000256" key="4">
    <source>
        <dbReference type="ARBA" id="ARBA00022692"/>
    </source>
</evidence>
<name>A0A8S9WXF4_APOLU</name>
<dbReference type="GO" id="GO:0004984">
    <property type="term" value="F:olfactory receptor activity"/>
    <property type="evidence" value="ECO:0007669"/>
    <property type="project" value="InterPro"/>
</dbReference>
<feature type="transmembrane region" description="Helical" evidence="10">
    <location>
        <begin position="21"/>
        <end position="43"/>
    </location>
</feature>
<keyword evidence="6 10" id="KW-1133">Transmembrane helix</keyword>
<evidence type="ECO:0000256" key="3">
    <source>
        <dbReference type="ARBA" id="ARBA00022606"/>
    </source>
</evidence>
<dbReference type="GO" id="GO:0005886">
    <property type="term" value="C:plasma membrane"/>
    <property type="evidence" value="ECO:0007669"/>
    <property type="project" value="UniProtKB-SubCell"/>
</dbReference>
<feature type="transmembrane region" description="Helical" evidence="10">
    <location>
        <begin position="106"/>
        <end position="127"/>
    </location>
</feature>
<dbReference type="EMBL" id="WIXP02000014">
    <property type="protein sequence ID" value="KAF6199995.1"/>
    <property type="molecule type" value="Genomic_DNA"/>
</dbReference>
<comment type="subcellular location">
    <subcellularLocation>
        <location evidence="1">Cell membrane</location>
        <topology evidence="1">Multi-pass membrane protein</topology>
    </subcellularLocation>
</comment>
<dbReference type="Pfam" id="PF02949">
    <property type="entry name" value="7tm_6"/>
    <property type="match status" value="1"/>
</dbReference>
<feature type="transmembrane region" description="Helical" evidence="10">
    <location>
        <begin position="55"/>
        <end position="74"/>
    </location>
</feature>
<dbReference type="InterPro" id="IPR004117">
    <property type="entry name" value="7tm6_olfct_rcpt"/>
</dbReference>
<comment type="caution">
    <text evidence="11">The sequence shown here is derived from an EMBL/GenBank/DDBJ whole genome shotgun (WGS) entry which is preliminary data.</text>
</comment>
<evidence type="ECO:0000256" key="1">
    <source>
        <dbReference type="ARBA" id="ARBA00004651"/>
    </source>
</evidence>
<evidence type="ECO:0000313" key="12">
    <source>
        <dbReference type="Proteomes" id="UP000466442"/>
    </source>
</evidence>
<keyword evidence="8" id="KW-0675">Receptor</keyword>
<protein>
    <recommendedName>
        <fullName evidence="13">Odorant receptor</fullName>
    </recommendedName>
</protein>
<dbReference type="GO" id="GO:0005549">
    <property type="term" value="F:odorant binding"/>
    <property type="evidence" value="ECO:0007669"/>
    <property type="project" value="InterPro"/>
</dbReference>
<evidence type="ECO:0000256" key="7">
    <source>
        <dbReference type="ARBA" id="ARBA00023136"/>
    </source>
</evidence>
<keyword evidence="12" id="KW-1185">Reference proteome</keyword>
<organism evidence="11 12">
    <name type="scientific">Apolygus lucorum</name>
    <name type="common">Small green plant bug</name>
    <name type="synonym">Lygocoris lucorum</name>
    <dbReference type="NCBI Taxonomy" id="248454"/>
    <lineage>
        <taxon>Eukaryota</taxon>
        <taxon>Metazoa</taxon>
        <taxon>Ecdysozoa</taxon>
        <taxon>Arthropoda</taxon>
        <taxon>Hexapoda</taxon>
        <taxon>Insecta</taxon>
        <taxon>Pterygota</taxon>
        <taxon>Neoptera</taxon>
        <taxon>Paraneoptera</taxon>
        <taxon>Hemiptera</taxon>
        <taxon>Heteroptera</taxon>
        <taxon>Panheteroptera</taxon>
        <taxon>Cimicomorpha</taxon>
        <taxon>Miridae</taxon>
        <taxon>Mirini</taxon>
        <taxon>Apolygus</taxon>
    </lineage>
</organism>
<keyword evidence="7 10" id="KW-0472">Membrane</keyword>
<keyword evidence="2" id="KW-1003">Cell membrane</keyword>
<evidence type="ECO:0000313" key="11">
    <source>
        <dbReference type="EMBL" id="KAF6199995.1"/>
    </source>
</evidence>
<dbReference type="OrthoDB" id="6627700at2759"/>
<feature type="transmembrane region" description="Helical" evidence="10">
    <location>
        <begin position="221"/>
        <end position="240"/>
    </location>
</feature>
<accession>A0A8S9WXF4</accession>
<evidence type="ECO:0008006" key="13">
    <source>
        <dbReference type="Google" id="ProtNLM"/>
    </source>
</evidence>
<proteinExistence type="predicted"/>
<dbReference type="PANTHER" id="PTHR21137">
    <property type="entry name" value="ODORANT RECEPTOR"/>
    <property type="match status" value="1"/>
</dbReference>
<evidence type="ECO:0000256" key="5">
    <source>
        <dbReference type="ARBA" id="ARBA00022725"/>
    </source>
</evidence>
<reference evidence="11" key="1">
    <citation type="journal article" date="2021" name="Mol. Ecol. Resour.">
        <title>Apolygus lucorum genome provides insights into omnivorousness and mesophyll feeding.</title>
        <authorList>
            <person name="Liu Y."/>
            <person name="Liu H."/>
            <person name="Wang H."/>
            <person name="Huang T."/>
            <person name="Liu B."/>
            <person name="Yang B."/>
            <person name="Yin L."/>
            <person name="Li B."/>
            <person name="Zhang Y."/>
            <person name="Zhang S."/>
            <person name="Jiang F."/>
            <person name="Zhang X."/>
            <person name="Ren Y."/>
            <person name="Wang B."/>
            <person name="Wang S."/>
            <person name="Lu Y."/>
            <person name="Wu K."/>
            <person name="Fan W."/>
            <person name="Wang G."/>
        </authorList>
    </citation>
    <scope>NUCLEOTIDE SEQUENCE</scope>
    <source>
        <strain evidence="11">12Hb</strain>
    </source>
</reference>
<evidence type="ECO:0000256" key="10">
    <source>
        <dbReference type="SAM" id="Phobius"/>
    </source>
</evidence>
<sequence length="323" mass="37528">MMWYGESVTWEDSRFGRIRKLYARMKCFLYFTVFVVCGLSLYATEDFGLFDGTFVYWPATLMMTVLTTIARFSGPQQDKLTIRLNAHFLRNTEPWMRAVKDKYINAIWKFLTVYNVFTTYVCALYLIGPIVADAILHYGFDYIQSPFKMPMPLSPIIRYNDTWDAKHYAVTVVNLWATTELSEDLNKFLGLSGAFICFFTSLVLTFSSFTIYTSNDFLVRSAYGCGIIMYFSGGLLYTSVGQQLENESDEIFKAFYALGWYRWKPDVRKSLNMMMRQARTPLIIHYHGHQKMNLANFMQMLRSSYSYFTLLQSVASKSGNQGH</sequence>
<keyword evidence="5" id="KW-0552">Olfaction</keyword>
<keyword evidence="9" id="KW-0807">Transducer</keyword>
<keyword evidence="3" id="KW-0716">Sensory transduction</keyword>
<keyword evidence="4 10" id="KW-0812">Transmembrane</keyword>
<gene>
    <name evidence="11" type="ORF">GE061_006294</name>
</gene>
<dbReference type="AlphaFoldDB" id="A0A8S9WXF4"/>
<feature type="transmembrane region" description="Helical" evidence="10">
    <location>
        <begin position="188"/>
        <end position="209"/>
    </location>
</feature>
<dbReference type="Proteomes" id="UP000466442">
    <property type="component" value="Unassembled WGS sequence"/>
</dbReference>
<dbReference type="GO" id="GO:0007165">
    <property type="term" value="P:signal transduction"/>
    <property type="evidence" value="ECO:0007669"/>
    <property type="project" value="UniProtKB-KW"/>
</dbReference>
<evidence type="ECO:0000256" key="2">
    <source>
        <dbReference type="ARBA" id="ARBA00022475"/>
    </source>
</evidence>
<evidence type="ECO:0000256" key="6">
    <source>
        <dbReference type="ARBA" id="ARBA00022989"/>
    </source>
</evidence>
<evidence type="ECO:0000256" key="8">
    <source>
        <dbReference type="ARBA" id="ARBA00023170"/>
    </source>
</evidence>
<evidence type="ECO:0000256" key="9">
    <source>
        <dbReference type="ARBA" id="ARBA00023224"/>
    </source>
</evidence>